<sequence>MQASSSPNNFQVTLPAVNQPLTFDDLRSISPAALEESAHFAGDASSCHSGMQHSFAYSATETASPFGPVSYDSKSATLQRSAAYTLPLSSPTQSLLSHSIESDFPMDGSHGPSTPEEWSTMLTNADKTYQQSWNSGVAPYYDSYAAQDMSCSSIQASQIAHLGAGFENQPDMHSSEDLLTTSSSSAYPAFVSMAPLPYGRDHLSHGAASSAVPRGFSQHSDAFSGLLVPSIDSDARHSSPSSFSTGDDATTNTRASSVSIPRKKHSRDMKKQQRRPSPVSVGRASQTLLPYPTPSSATTTTTLPSMRTLTESTIPECTACNLTFRDIPTLQKHIKSEHTRPLLCVFHYAGCTSRFASKNEWKRHVASQHLALRYWICTEGTCGQTRGPSTRARAASLPAFGSIFNRKDLYTQHIRRMHLAPEGSPVMGSGSRRPVPSEVEDRMRELQASAARTRCQLPTYMLCPASGCPSEFHGSNAWDDRMEHVALHLERAASGEEPPVAFGGPGDWTLTDWAASDGVNVTRQTSLGDWKLCNPLRGEGGSSRGGRSGGSRTSVTSAAARRASMARHCADDEDAEGEDCNAWSRS</sequence>
<feature type="compositionally biased region" description="Polar residues" evidence="1">
    <location>
        <begin position="238"/>
        <end position="259"/>
    </location>
</feature>
<comment type="caution">
    <text evidence="3">The sequence shown here is derived from an EMBL/GenBank/DDBJ whole genome shotgun (WGS) entry which is preliminary data.</text>
</comment>
<feature type="domain" description="C2H2-type" evidence="2">
    <location>
        <begin position="317"/>
        <end position="338"/>
    </location>
</feature>
<evidence type="ECO:0000313" key="3">
    <source>
        <dbReference type="EMBL" id="OAA72703.1"/>
    </source>
</evidence>
<accession>A0A168DJU2</accession>
<reference evidence="3 4" key="1">
    <citation type="journal article" date="2016" name="Genome Biol. Evol.">
        <title>Divergent and convergent evolution of fungal pathogenicity.</title>
        <authorList>
            <person name="Shang Y."/>
            <person name="Xiao G."/>
            <person name="Zheng P."/>
            <person name="Cen K."/>
            <person name="Zhan S."/>
            <person name="Wang C."/>
        </authorList>
    </citation>
    <scope>NUCLEOTIDE SEQUENCE [LARGE SCALE GENOMIC DNA]</scope>
    <source>
        <strain evidence="3 4">RCEF 1005</strain>
    </source>
</reference>
<dbReference type="AlphaFoldDB" id="A0A168DJU2"/>
<dbReference type="EMBL" id="AZHF01000007">
    <property type="protein sequence ID" value="OAA72703.1"/>
    <property type="molecule type" value="Genomic_DNA"/>
</dbReference>
<feature type="region of interest" description="Disordered" evidence="1">
    <location>
        <begin position="534"/>
        <end position="586"/>
    </location>
</feature>
<dbReference type="PANTHER" id="PTHR23225">
    <property type="entry name" value="ZINC FINGER PROTEIN"/>
    <property type="match status" value="1"/>
</dbReference>
<dbReference type="STRING" id="1081108.A0A168DJU2"/>
<evidence type="ECO:0000259" key="2">
    <source>
        <dbReference type="PROSITE" id="PS00028"/>
    </source>
</evidence>
<dbReference type="InterPro" id="IPR013087">
    <property type="entry name" value="Znf_C2H2_type"/>
</dbReference>
<name>A0A168DJU2_CORDF</name>
<evidence type="ECO:0000313" key="4">
    <source>
        <dbReference type="Proteomes" id="UP000076881"/>
    </source>
</evidence>
<feature type="compositionally biased region" description="Low complexity" evidence="1">
    <location>
        <begin position="287"/>
        <end position="301"/>
    </location>
</feature>
<protein>
    <submittedName>
        <fullName evidence="3">Zinc finger, C2H2-like protein</fullName>
    </submittedName>
</protein>
<feature type="compositionally biased region" description="Low complexity" evidence="1">
    <location>
        <begin position="550"/>
        <end position="567"/>
    </location>
</feature>
<feature type="compositionally biased region" description="Basic residues" evidence="1">
    <location>
        <begin position="261"/>
        <end position="274"/>
    </location>
</feature>
<gene>
    <name evidence="3" type="ORF">LEL_08487</name>
</gene>
<organism evidence="3 4">
    <name type="scientific">Akanthomyces lecanii RCEF 1005</name>
    <dbReference type="NCBI Taxonomy" id="1081108"/>
    <lineage>
        <taxon>Eukaryota</taxon>
        <taxon>Fungi</taxon>
        <taxon>Dikarya</taxon>
        <taxon>Ascomycota</taxon>
        <taxon>Pezizomycotina</taxon>
        <taxon>Sordariomycetes</taxon>
        <taxon>Hypocreomycetidae</taxon>
        <taxon>Hypocreales</taxon>
        <taxon>Cordycipitaceae</taxon>
        <taxon>Akanthomyces</taxon>
        <taxon>Cordyceps confragosa</taxon>
    </lineage>
</organism>
<keyword evidence="4" id="KW-1185">Reference proteome</keyword>
<dbReference type="InterPro" id="IPR039970">
    <property type="entry name" value="TF_Grauzone"/>
</dbReference>
<dbReference type="Proteomes" id="UP000076881">
    <property type="component" value="Unassembled WGS sequence"/>
</dbReference>
<proteinExistence type="predicted"/>
<evidence type="ECO:0000256" key="1">
    <source>
        <dbReference type="SAM" id="MobiDB-lite"/>
    </source>
</evidence>
<dbReference type="OrthoDB" id="5388486at2759"/>
<dbReference type="PROSITE" id="PS00028">
    <property type="entry name" value="ZINC_FINGER_C2H2_1"/>
    <property type="match status" value="1"/>
</dbReference>
<dbReference type="PANTHER" id="PTHR23225:SF2">
    <property type="entry name" value="AT09679P-RELATED"/>
    <property type="match status" value="1"/>
</dbReference>
<dbReference type="GO" id="GO:0003700">
    <property type="term" value="F:DNA-binding transcription factor activity"/>
    <property type="evidence" value="ECO:0007669"/>
    <property type="project" value="InterPro"/>
</dbReference>
<feature type="compositionally biased region" description="Gly residues" evidence="1">
    <location>
        <begin position="538"/>
        <end position="549"/>
    </location>
</feature>
<feature type="region of interest" description="Disordered" evidence="1">
    <location>
        <begin position="234"/>
        <end position="301"/>
    </location>
</feature>
<dbReference type="Gene3D" id="3.30.160.60">
    <property type="entry name" value="Classic Zinc Finger"/>
    <property type="match status" value="1"/>
</dbReference>
<dbReference type="SMART" id="SM00355">
    <property type="entry name" value="ZnF_C2H2"/>
    <property type="match status" value="3"/>
</dbReference>